<dbReference type="Gene3D" id="1.10.10.10">
    <property type="entry name" value="Winged helix-like DNA-binding domain superfamily/Winged helix DNA-binding domain"/>
    <property type="match status" value="1"/>
</dbReference>
<dbReference type="Pfam" id="PF03099">
    <property type="entry name" value="BPL_LplA_LipB"/>
    <property type="match status" value="1"/>
</dbReference>
<evidence type="ECO:0000256" key="2">
    <source>
        <dbReference type="ARBA" id="ARBA00023125"/>
    </source>
</evidence>
<dbReference type="Gene3D" id="2.30.30.100">
    <property type="match status" value="1"/>
</dbReference>
<organism evidence="5 6">
    <name type="scientific">Cohnella hashimotonis</name>
    <dbReference type="NCBI Taxonomy" id="2826895"/>
    <lineage>
        <taxon>Bacteria</taxon>
        <taxon>Bacillati</taxon>
        <taxon>Bacillota</taxon>
        <taxon>Bacilli</taxon>
        <taxon>Bacillales</taxon>
        <taxon>Paenibacillaceae</taxon>
        <taxon>Cohnella</taxon>
    </lineage>
</organism>
<keyword evidence="3" id="KW-0804">Transcription</keyword>
<dbReference type="InterPro" id="IPR013196">
    <property type="entry name" value="HTH_11"/>
</dbReference>
<proteinExistence type="inferred from homology"/>
<keyword evidence="3" id="KW-0678">Repressor</keyword>
<dbReference type="GO" id="GO:0004077">
    <property type="term" value="F:biotin--[biotin carboxyl-carrier protein] ligase activity"/>
    <property type="evidence" value="ECO:0007669"/>
    <property type="project" value="UniProtKB-EC"/>
</dbReference>
<keyword evidence="3" id="KW-0805">Transcription regulation</keyword>
<feature type="domain" description="BPL/LPL catalytic" evidence="4">
    <location>
        <begin position="68"/>
        <end position="259"/>
    </location>
</feature>
<dbReference type="SUPFAM" id="SSF55681">
    <property type="entry name" value="Class II aaRS and biotin synthetases"/>
    <property type="match status" value="1"/>
</dbReference>
<evidence type="ECO:0000259" key="4">
    <source>
        <dbReference type="PROSITE" id="PS51733"/>
    </source>
</evidence>
<dbReference type="Gene3D" id="3.30.930.10">
    <property type="entry name" value="Bira Bifunctional Protein, Domain 2"/>
    <property type="match status" value="1"/>
</dbReference>
<comment type="function">
    <text evidence="3">Acts both as a biotin--[acetyl-CoA-carboxylase] ligase and a repressor.</text>
</comment>
<name>A0ABT6TFA5_9BACL</name>
<dbReference type="CDD" id="cd00090">
    <property type="entry name" value="HTH_ARSR"/>
    <property type="match status" value="1"/>
</dbReference>
<comment type="caution">
    <text evidence="3">Lacks conserved residue(s) required for the propagation of feature annotation.</text>
</comment>
<dbReference type="InterPro" id="IPR004408">
    <property type="entry name" value="Biotin_CoA_COase_ligase"/>
</dbReference>
<comment type="similarity">
    <text evidence="3">Belongs to the biotin--protein ligase family.</text>
</comment>
<dbReference type="NCBIfam" id="TIGR00121">
    <property type="entry name" value="birA_ligase"/>
    <property type="match status" value="1"/>
</dbReference>
<dbReference type="InterPro" id="IPR036388">
    <property type="entry name" value="WH-like_DNA-bd_sf"/>
</dbReference>
<evidence type="ECO:0000256" key="3">
    <source>
        <dbReference type="HAMAP-Rule" id="MF_00978"/>
    </source>
</evidence>
<feature type="binding site" evidence="3">
    <location>
        <position position="115"/>
    </location>
    <ligand>
        <name>biotin</name>
        <dbReference type="ChEBI" id="CHEBI:57586"/>
    </ligand>
</feature>
<accession>A0ABT6TFA5</accession>
<keyword evidence="6" id="KW-1185">Reference proteome</keyword>
<feature type="DNA-binding region" description="H-T-H motif" evidence="3">
    <location>
        <begin position="20"/>
        <end position="39"/>
    </location>
</feature>
<dbReference type="InterPro" id="IPR036390">
    <property type="entry name" value="WH_DNA-bd_sf"/>
</dbReference>
<reference evidence="5" key="1">
    <citation type="submission" date="2023-04" db="EMBL/GenBank/DDBJ databases">
        <title>Comparative genomic analysis of Cohnella hashimotonis sp. nov., isolated from the International Space Station.</title>
        <authorList>
            <person name="Venkateswaran K."/>
            <person name="Simpson A."/>
        </authorList>
    </citation>
    <scope>NUCLEOTIDE SEQUENCE</scope>
    <source>
        <strain evidence="5">F6_2S_P_1</strain>
    </source>
</reference>
<dbReference type="Proteomes" id="UP001161691">
    <property type="component" value="Unassembled WGS sequence"/>
</dbReference>
<dbReference type="InterPro" id="IPR004143">
    <property type="entry name" value="BPL_LPL_catalytic"/>
</dbReference>
<dbReference type="InterPro" id="IPR045864">
    <property type="entry name" value="aa-tRNA-synth_II/BPL/LPL"/>
</dbReference>
<sequence>MEQSQLLTLLEDKRGAFVSGEEISRLLGVSRTAVWKQIRRLEAAGFEIEAVPRKGYRLTGRPSRLNATELQSRLETFAFGRHLHIREVVTSTQDVLRELAEEGAPEGTLVIAERQDNGRGRMGRSWVSPPGRGVSMSLLLRPDVPLQLAPQLTLLAAVALCRSLSRETGLPIGIKWPNDLLVDGRKISGILLESATEDERLRYVAVGLGIAVNLDAEDYPEELLARAASLKMAAGRAFDRATLIASVLLEFEQLYAVYKHQGFEPIRILWETYSVTLNRTFSLNAGKGFFDGVPRGLDENGGLRVELPDGRVRTIYSAEIGDAAPLRDPKEQDSR</sequence>
<dbReference type="EC" id="6.3.4.15" evidence="3"/>
<keyword evidence="3" id="KW-0092">Biotin</keyword>
<evidence type="ECO:0000256" key="1">
    <source>
        <dbReference type="ARBA" id="ARBA00022598"/>
    </source>
</evidence>
<feature type="binding site" evidence="3">
    <location>
        <position position="186"/>
    </location>
    <ligand>
        <name>biotin</name>
        <dbReference type="ChEBI" id="CHEBI:57586"/>
    </ligand>
</feature>
<keyword evidence="3" id="KW-0547">Nucleotide-binding</keyword>
<comment type="caution">
    <text evidence="5">The sequence shown here is derived from an EMBL/GenBank/DDBJ whole genome shotgun (WGS) entry which is preliminary data.</text>
</comment>
<keyword evidence="3" id="KW-0067">ATP-binding</keyword>
<dbReference type="EMBL" id="JAGRPV010000001">
    <property type="protein sequence ID" value="MDI4645523.1"/>
    <property type="molecule type" value="Genomic_DNA"/>
</dbReference>
<gene>
    <name evidence="3" type="primary">birA</name>
    <name evidence="5" type="ORF">KB449_11145</name>
</gene>
<dbReference type="InterPro" id="IPR011991">
    <property type="entry name" value="ArsR-like_HTH"/>
</dbReference>
<dbReference type="RefSeq" id="WP_282908438.1">
    <property type="nucleotide sequence ID" value="NZ_JAGRPV010000001.1"/>
</dbReference>
<comment type="catalytic activity">
    <reaction evidence="3">
        <text>biotin + L-lysyl-[protein] + ATP = N(6)-biotinyl-L-lysyl-[protein] + AMP + diphosphate + H(+)</text>
        <dbReference type="Rhea" id="RHEA:11756"/>
        <dbReference type="Rhea" id="RHEA-COMP:9752"/>
        <dbReference type="Rhea" id="RHEA-COMP:10505"/>
        <dbReference type="ChEBI" id="CHEBI:15378"/>
        <dbReference type="ChEBI" id="CHEBI:29969"/>
        <dbReference type="ChEBI" id="CHEBI:30616"/>
        <dbReference type="ChEBI" id="CHEBI:33019"/>
        <dbReference type="ChEBI" id="CHEBI:57586"/>
        <dbReference type="ChEBI" id="CHEBI:83144"/>
        <dbReference type="ChEBI" id="CHEBI:456215"/>
        <dbReference type="EC" id="6.3.4.15"/>
    </reaction>
</comment>
<evidence type="ECO:0000313" key="5">
    <source>
        <dbReference type="EMBL" id="MDI4645523.1"/>
    </source>
</evidence>
<dbReference type="HAMAP" id="MF_00978">
    <property type="entry name" value="Bifunct_BirA"/>
    <property type="match status" value="1"/>
</dbReference>
<dbReference type="Pfam" id="PF08279">
    <property type="entry name" value="HTH_11"/>
    <property type="match status" value="1"/>
</dbReference>
<evidence type="ECO:0000313" key="6">
    <source>
        <dbReference type="Proteomes" id="UP001161691"/>
    </source>
</evidence>
<dbReference type="InterPro" id="IPR030855">
    <property type="entry name" value="Bifunct_BirA"/>
</dbReference>
<keyword evidence="1 3" id="KW-0436">Ligase</keyword>
<dbReference type="PANTHER" id="PTHR12835">
    <property type="entry name" value="BIOTIN PROTEIN LIGASE"/>
    <property type="match status" value="1"/>
</dbReference>
<keyword evidence="2 3" id="KW-0238">DNA-binding</keyword>
<dbReference type="SUPFAM" id="SSF46785">
    <property type="entry name" value="Winged helix' DNA-binding domain"/>
    <property type="match status" value="1"/>
</dbReference>
<dbReference type="CDD" id="cd16442">
    <property type="entry name" value="BPL"/>
    <property type="match status" value="1"/>
</dbReference>
<feature type="binding site" evidence="3">
    <location>
        <begin position="119"/>
        <end position="121"/>
    </location>
    <ligand>
        <name>biotin</name>
        <dbReference type="ChEBI" id="CHEBI:57586"/>
    </ligand>
</feature>
<protein>
    <recommendedName>
        <fullName evidence="3">Bifunctional ligase/repressor BirA</fullName>
    </recommendedName>
    <alternativeName>
        <fullName evidence="3">Biotin--[acetyl-CoA-carboxylase] ligase</fullName>
        <ecNumber evidence="3">6.3.4.15</ecNumber>
    </alternativeName>
    <alternativeName>
        <fullName evidence="3">Biotin--protein ligase</fullName>
    </alternativeName>
    <alternativeName>
        <fullName evidence="3">Biotin-[acetyl-CoA carboxylase] synthetase</fullName>
    </alternativeName>
</protein>
<dbReference type="PANTHER" id="PTHR12835:SF5">
    <property type="entry name" value="BIOTIN--PROTEIN LIGASE"/>
    <property type="match status" value="1"/>
</dbReference>
<dbReference type="PROSITE" id="PS51733">
    <property type="entry name" value="BPL_LPL_CATALYTIC"/>
    <property type="match status" value="1"/>
</dbReference>